<keyword evidence="5 16" id="KW-0732">Signal</keyword>
<evidence type="ECO:0000256" key="8">
    <source>
        <dbReference type="ARBA" id="ARBA00022989"/>
    </source>
</evidence>
<dbReference type="InterPro" id="IPR049883">
    <property type="entry name" value="NOTCH1_EGF-like"/>
</dbReference>
<evidence type="ECO:0000256" key="11">
    <source>
        <dbReference type="ARBA" id="ARBA00023170"/>
    </source>
</evidence>
<dbReference type="Pfam" id="PF00057">
    <property type="entry name" value="Ldl_recept_a"/>
    <property type="match status" value="7"/>
</dbReference>
<comment type="caution">
    <text evidence="18">The sequence shown here is derived from an EMBL/GenBank/DDBJ whole genome shotgun (WGS) entry which is preliminary data.</text>
</comment>
<protein>
    <recommendedName>
        <fullName evidence="17">EGF-like domain-containing protein</fullName>
    </recommendedName>
</protein>
<dbReference type="InterPro" id="IPR023415">
    <property type="entry name" value="LDLR_class-A_CS"/>
</dbReference>
<dbReference type="SUPFAM" id="SSF63825">
    <property type="entry name" value="YWTD domain"/>
    <property type="match status" value="3"/>
</dbReference>
<keyword evidence="19" id="KW-1185">Reference proteome</keyword>
<evidence type="ECO:0000256" key="7">
    <source>
        <dbReference type="ARBA" id="ARBA00022837"/>
    </source>
</evidence>
<dbReference type="EMBL" id="JAVHJS010000023">
    <property type="protein sequence ID" value="KAK2819463.1"/>
    <property type="molecule type" value="Genomic_DNA"/>
</dbReference>
<feature type="repeat" description="LDL-receptor class B" evidence="15">
    <location>
        <begin position="376"/>
        <end position="419"/>
    </location>
</feature>
<keyword evidence="4" id="KW-0812">Transmembrane</keyword>
<keyword evidence="3" id="KW-0254">Endocytosis</keyword>
<evidence type="ECO:0000256" key="3">
    <source>
        <dbReference type="ARBA" id="ARBA00022583"/>
    </source>
</evidence>
<dbReference type="Proteomes" id="UP001187315">
    <property type="component" value="Unassembled WGS sequence"/>
</dbReference>
<feature type="disulfide bond" evidence="14">
    <location>
        <begin position="928"/>
        <end position="940"/>
    </location>
</feature>
<dbReference type="PROSITE" id="PS00010">
    <property type="entry name" value="ASX_HYDROXYL"/>
    <property type="match status" value="1"/>
</dbReference>
<name>A0AA88IRK9_TACVA</name>
<keyword evidence="6" id="KW-0677">Repeat</keyword>
<keyword evidence="8" id="KW-1133">Transmembrane helix</keyword>
<evidence type="ECO:0000256" key="6">
    <source>
        <dbReference type="ARBA" id="ARBA00022737"/>
    </source>
</evidence>
<dbReference type="PROSITE" id="PS01187">
    <property type="entry name" value="EGF_CA"/>
    <property type="match status" value="1"/>
</dbReference>
<evidence type="ECO:0000256" key="10">
    <source>
        <dbReference type="ARBA" id="ARBA00023157"/>
    </source>
</evidence>
<evidence type="ECO:0000256" key="14">
    <source>
        <dbReference type="PROSITE-ProRule" id="PRU00124"/>
    </source>
</evidence>
<dbReference type="InterPro" id="IPR011042">
    <property type="entry name" value="6-blade_b-propeller_TolB-like"/>
</dbReference>
<reference evidence="18" key="1">
    <citation type="submission" date="2023-08" db="EMBL/GenBank/DDBJ databases">
        <title>Pelteobagrus vachellii genome.</title>
        <authorList>
            <person name="Liu H."/>
        </authorList>
    </citation>
    <scope>NUCLEOTIDE SEQUENCE</scope>
    <source>
        <strain evidence="18">PRFRI_2022a</strain>
        <tissue evidence="18">Muscle</tissue>
    </source>
</reference>
<dbReference type="InterPro" id="IPR002172">
    <property type="entry name" value="LDrepeatLR_classA_rpt"/>
</dbReference>
<evidence type="ECO:0000256" key="4">
    <source>
        <dbReference type="ARBA" id="ARBA00022692"/>
    </source>
</evidence>
<evidence type="ECO:0000313" key="18">
    <source>
        <dbReference type="EMBL" id="KAK2819463.1"/>
    </source>
</evidence>
<dbReference type="FunFam" id="4.10.400.10:FF:000004">
    <property type="entry name" value="Low-density lipoprotein receptor-related protein 1"/>
    <property type="match status" value="2"/>
</dbReference>
<dbReference type="SUPFAM" id="SSF57424">
    <property type="entry name" value="LDL receptor-like module"/>
    <property type="match status" value="7"/>
</dbReference>
<dbReference type="Pfam" id="PF07645">
    <property type="entry name" value="EGF_CA"/>
    <property type="match status" value="1"/>
</dbReference>
<dbReference type="CDD" id="cd00112">
    <property type="entry name" value="LDLa"/>
    <property type="match status" value="5"/>
</dbReference>
<dbReference type="GO" id="GO:0005886">
    <property type="term" value="C:plasma membrane"/>
    <property type="evidence" value="ECO:0007669"/>
    <property type="project" value="TreeGrafter"/>
</dbReference>
<evidence type="ECO:0000256" key="2">
    <source>
        <dbReference type="ARBA" id="ARBA00022536"/>
    </source>
</evidence>
<evidence type="ECO:0000256" key="12">
    <source>
        <dbReference type="ARBA" id="ARBA00023180"/>
    </source>
</evidence>
<dbReference type="SMART" id="SM00135">
    <property type="entry name" value="LY"/>
    <property type="match status" value="10"/>
</dbReference>
<dbReference type="PROSITE" id="PS51120">
    <property type="entry name" value="LDLRB"/>
    <property type="match status" value="7"/>
</dbReference>
<evidence type="ECO:0000256" key="15">
    <source>
        <dbReference type="PROSITE-ProRule" id="PRU00461"/>
    </source>
</evidence>
<feature type="repeat" description="LDL-receptor class B" evidence="15">
    <location>
        <begin position="332"/>
        <end position="375"/>
    </location>
</feature>
<feature type="disulfide bond" evidence="14">
    <location>
        <begin position="1014"/>
        <end position="1032"/>
    </location>
</feature>
<feature type="repeat" description="LDL-receptor class B" evidence="15">
    <location>
        <begin position="656"/>
        <end position="705"/>
    </location>
</feature>
<feature type="disulfide bond" evidence="14">
    <location>
        <begin position="935"/>
        <end position="953"/>
    </location>
</feature>
<dbReference type="SMART" id="SM00181">
    <property type="entry name" value="EGF"/>
    <property type="match status" value="6"/>
</dbReference>
<feature type="disulfide bond" evidence="14">
    <location>
        <begin position="846"/>
        <end position="858"/>
    </location>
</feature>
<evidence type="ECO:0000256" key="1">
    <source>
        <dbReference type="ARBA" id="ARBA00004479"/>
    </source>
</evidence>
<dbReference type="SUPFAM" id="SSF57196">
    <property type="entry name" value="EGF/Laminin"/>
    <property type="match status" value="4"/>
</dbReference>
<gene>
    <name evidence="18" type="ORF">Q7C36_021109</name>
</gene>
<dbReference type="InterPro" id="IPR000152">
    <property type="entry name" value="EGF-type_Asp/Asn_hydroxyl_site"/>
</dbReference>
<keyword evidence="9" id="KW-0472">Membrane</keyword>
<dbReference type="PROSITE" id="PS01209">
    <property type="entry name" value="LDLRA_1"/>
    <property type="match status" value="5"/>
</dbReference>
<feature type="disulfide bond" evidence="14">
    <location>
        <begin position="976"/>
        <end position="994"/>
    </location>
</feature>
<dbReference type="FunFam" id="2.120.10.30:FF:000241">
    <property type="entry name" value="Low-density lipoprotein receptor-related protein 6"/>
    <property type="match status" value="2"/>
</dbReference>
<dbReference type="InterPro" id="IPR000742">
    <property type="entry name" value="EGF"/>
</dbReference>
<feature type="domain" description="EGF-like" evidence="17">
    <location>
        <begin position="152"/>
        <end position="191"/>
    </location>
</feature>
<dbReference type="Gene3D" id="4.10.400.10">
    <property type="entry name" value="Low-density Lipoprotein Receptor"/>
    <property type="match status" value="7"/>
</dbReference>
<dbReference type="Gene3D" id="2.10.25.10">
    <property type="entry name" value="Laminin"/>
    <property type="match status" value="4"/>
</dbReference>
<keyword evidence="10 13" id="KW-1015">Disulfide bond</keyword>
<dbReference type="PANTHER" id="PTHR22722:SF5">
    <property type="entry name" value="LOW-DENSITY LIPOPROTEIN RECEPTOR-RELATED PROTEIN 1B"/>
    <property type="match status" value="1"/>
</dbReference>
<dbReference type="PRINTS" id="PR00261">
    <property type="entry name" value="LDLRECEPTOR"/>
</dbReference>
<evidence type="ECO:0000256" key="9">
    <source>
        <dbReference type="ARBA" id="ARBA00023136"/>
    </source>
</evidence>
<proteinExistence type="predicted"/>
<keyword evidence="12" id="KW-0325">Glycoprotein</keyword>
<feature type="disulfide bond" evidence="14">
    <location>
        <begin position="988"/>
        <end position="1003"/>
    </location>
</feature>
<feature type="disulfide bond" evidence="13">
    <location>
        <begin position="156"/>
        <end position="166"/>
    </location>
</feature>
<dbReference type="CDD" id="cd00054">
    <property type="entry name" value="EGF_CA"/>
    <property type="match status" value="1"/>
</dbReference>
<sequence length="1306" mass="146042">MSEFLLALLTLTGLFPVCDMTSVFGAEHMCDDGEFLCADRQVCVSENWLCDGEADCPDSSDETPFRCSQVEVSCPLNHMRCVGTGVCVSFSRVCDGVTDCEDEDDEGVHCREMMKNCRELQCEFGCVRMKTGAVCYCEDGLELEDNGRTCRDRDECAVYGVCSQMCVNTLGSYQCDCVDGFSLQANRRSCKARTDPGDQPLLLLTASLSSVFVTHLNGSLVCNLTHTPSGQIQTLDFVSMDSVMCWISPGQLWCAELNKLTNRITEKRQIRISQSLQNVEHMAMDWLTGNFYFVDRVSDRIFVCSEKLDMCVTVVELDLHNPRGIALDPITGKLFFSDYGNVAKLERCSLDGSQRSRIVHTGIEQPTALTLDLVKELVYWADVYLDFIAVVDYDGGNRHTIIRGNSVSHLHGLALFEDFLFAACSEPSRGSAVDVLRINRFNSSDTHTLITLQSLKEVRVYHKLTQPTVKPHACEADEHGRRGGCAHMCVLGDGYKSRVCRCRTGYLLMDDAVSCRKAQDEPFVVYSKGRPGVIRSFGIDGSSHDERMIQIEGLANPRVLDFHAASDYVYFADSTDFLIGRQRLDGTGRETVTKDGVYHVEGMSVDWLGNNVYWTSFGHRKSISVMCVDRGMKSRRTLLEGGMFHPRAIAVDPIGGWMYWADWEEGETNDSRGRIEKAWMDGSHRQVFVSSDVLWPNGLTLERSTETVYWCDAYHRRIEKIQFNGTLRTVLYLGKELDHSFGMSHYNTYIFWMDYVNASIFRLDVTSGDVVRLRQETPPLFGLQVYDPHKQKGNNACVLQRGGCGVSALCLAVPGGRVCACADEHRLLKDNLTCSASAVLSDWKHCGPDEFQCRNQRCIQLMWRCDGDDDCSDRSDEETQLCSNRSCPPDQFKCQNSRCIPKKWLCDGADDCGNNDDESDLVCAAQTCRVGQFSCQNGRCIPESWRCDRDDDCGDESDEPLWCSFPSCSPLSEFSCSNGRCISSKWRCDSEDDCGDGSDELECVRVCSVGQFQCSNGKCVPEHWVCDGDDDCGDQSDEHTTCTAIASVSDCSEAEFRCHGDGSCVPQRCDELMCNGVHRVCDPKSKFTCKSSGETPPDAFVCVSCRLFLGSDGHSCGSQDVCAKHTRCSQVCEQHTHSITCSCYPGWRLEADGDSCQSMADQFLVIGAFLCGFYLLQIRFEPFVIFSIRHEIRRIDLKTGDYSLMVAALRNTIALDFHFSQRMLYWTDVVEDQIYRGKISDSGGVSEIEVVVQHGLATPEGLAVDWIAGNLYWIDSNLDQIEVSRLNGDMRTTLIAEEWSILVPSL</sequence>
<evidence type="ECO:0000313" key="19">
    <source>
        <dbReference type="Proteomes" id="UP001187315"/>
    </source>
</evidence>
<dbReference type="InterPro" id="IPR036055">
    <property type="entry name" value="LDL_receptor-like_sf"/>
</dbReference>
<comment type="subcellular location">
    <subcellularLocation>
        <location evidence="1">Membrane</location>
        <topology evidence="1">Single-pass type I membrane protein</topology>
    </subcellularLocation>
</comment>
<comment type="caution">
    <text evidence="13">Lacks conserved residue(s) required for the propagation of feature annotation.</text>
</comment>
<dbReference type="FunFam" id="4.10.400.10:FF:000011">
    <property type="entry name" value="Low-density lipoprotein receptor-related protein 1"/>
    <property type="match status" value="1"/>
</dbReference>
<dbReference type="InterPro" id="IPR001881">
    <property type="entry name" value="EGF-like_Ca-bd_dom"/>
</dbReference>
<dbReference type="GO" id="GO:0005509">
    <property type="term" value="F:calcium ion binding"/>
    <property type="evidence" value="ECO:0007669"/>
    <property type="project" value="InterPro"/>
</dbReference>
<dbReference type="SMART" id="SM00192">
    <property type="entry name" value="LDLa"/>
    <property type="match status" value="8"/>
</dbReference>
<dbReference type="InterPro" id="IPR018097">
    <property type="entry name" value="EGF_Ca-bd_CS"/>
</dbReference>
<feature type="signal peptide" evidence="16">
    <location>
        <begin position="1"/>
        <end position="20"/>
    </location>
</feature>
<accession>A0AA88IRK9</accession>
<dbReference type="FunFam" id="2.10.25.10:FF:000129">
    <property type="entry name" value="Low-density lipoprotein receptor-related protein 1"/>
    <property type="match status" value="1"/>
</dbReference>
<dbReference type="PROSITE" id="PS50068">
    <property type="entry name" value="LDLRA_2"/>
    <property type="match status" value="7"/>
</dbReference>
<dbReference type="InterPro" id="IPR051221">
    <property type="entry name" value="LDLR-related"/>
</dbReference>
<dbReference type="FunFam" id="4.10.400.10:FF:000005">
    <property type="entry name" value="low-density lipoprotein receptor-related protein 1B"/>
    <property type="match status" value="1"/>
</dbReference>
<organism evidence="18 19">
    <name type="scientific">Tachysurus vachellii</name>
    <name type="common">Darkbarbel catfish</name>
    <name type="synonym">Pelteobagrus vachellii</name>
    <dbReference type="NCBI Taxonomy" id="175792"/>
    <lineage>
        <taxon>Eukaryota</taxon>
        <taxon>Metazoa</taxon>
        <taxon>Chordata</taxon>
        <taxon>Craniata</taxon>
        <taxon>Vertebrata</taxon>
        <taxon>Euteleostomi</taxon>
        <taxon>Actinopterygii</taxon>
        <taxon>Neopterygii</taxon>
        <taxon>Teleostei</taxon>
        <taxon>Ostariophysi</taxon>
        <taxon>Siluriformes</taxon>
        <taxon>Bagridae</taxon>
        <taxon>Tachysurus</taxon>
    </lineage>
</organism>
<evidence type="ECO:0000259" key="17">
    <source>
        <dbReference type="PROSITE" id="PS50026"/>
    </source>
</evidence>
<dbReference type="GO" id="GO:0043226">
    <property type="term" value="C:organelle"/>
    <property type="evidence" value="ECO:0007669"/>
    <property type="project" value="UniProtKB-ARBA"/>
</dbReference>
<feature type="repeat" description="LDL-receptor class B" evidence="15">
    <location>
        <begin position="567"/>
        <end position="609"/>
    </location>
</feature>
<dbReference type="PROSITE" id="PS50026">
    <property type="entry name" value="EGF_3"/>
    <property type="match status" value="1"/>
</dbReference>
<evidence type="ECO:0000256" key="16">
    <source>
        <dbReference type="SAM" id="SignalP"/>
    </source>
</evidence>
<dbReference type="Pfam" id="PF00058">
    <property type="entry name" value="Ldl_recept_b"/>
    <property type="match status" value="3"/>
</dbReference>
<feature type="repeat" description="LDL-receptor class B" evidence="15">
    <location>
        <begin position="1222"/>
        <end position="1268"/>
    </location>
</feature>
<dbReference type="FunFam" id="2.10.25.10:FF:000009">
    <property type="entry name" value="Low-density lipoprotein receptor isoform 1"/>
    <property type="match status" value="1"/>
</dbReference>
<feature type="disulfide bond" evidence="14">
    <location>
        <begin position="887"/>
        <end position="899"/>
    </location>
</feature>
<keyword evidence="11" id="KW-0675">Receptor</keyword>
<dbReference type="Gene3D" id="2.120.10.30">
    <property type="entry name" value="TolB, C-terminal domain"/>
    <property type="match status" value="3"/>
</dbReference>
<dbReference type="GO" id="GO:0006897">
    <property type="term" value="P:endocytosis"/>
    <property type="evidence" value="ECO:0007669"/>
    <property type="project" value="UniProtKB-KW"/>
</dbReference>
<feature type="repeat" description="LDL-receptor class B" evidence="15">
    <location>
        <begin position="610"/>
        <end position="655"/>
    </location>
</feature>
<dbReference type="GO" id="GO:0043235">
    <property type="term" value="C:receptor complex"/>
    <property type="evidence" value="ECO:0007669"/>
    <property type="project" value="TreeGrafter"/>
</dbReference>
<feature type="disulfide bond" evidence="14">
    <location>
        <begin position="853"/>
        <end position="871"/>
    </location>
</feature>
<evidence type="ECO:0000256" key="5">
    <source>
        <dbReference type="ARBA" id="ARBA00022729"/>
    </source>
</evidence>
<feature type="repeat" description="LDL-receptor class B" evidence="15">
    <location>
        <begin position="1269"/>
        <end position="1306"/>
    </location>
</feature>
<feature type="disulfide bond" evidence="14">
    <location>
        <begin position="894"/>
        <end position="912"/>
    </location>
</feature>
<evidence type="ECO:0000256" key="13">
    <source>
        <dbReference type="PROSITE-ProRule" id="PRU00076"/>
    </source>
</evidence>
<dbReference type="PROSITE" id="PS01186">
    <property type="entry name" value="EGF_2"/>
    <property type="match status" value="1"/>
</dbReference>
<dbReference type="PANTHER" id="PTHR22722">
    <property type="entry name" value="LOW-DENSITY LIPOPROTEIN RECEPTOR-RELATED PROTEIN 2-RELATED"/>
    <property type="match status" value="1"/>
</dbReference>
<dbReference type="InterPro" id="IPR000033">
    <property type="entry name" value="LDLR_classB_rpt"/>
</dbReference>
<keyword evidence="7" id="KW-0106">Calcium</keyword>
<feature type="disulfide bond" evidence="14">
    <location>
        <begin position="1007"/>
        <end position="1019"/>
    </location>
</feature>
<dbReference type="GO" id="GO:0005041">
    <property type="term" value="F:low-density lipoprotein particle receptor activity"/>
    <property type="evidence" value="ECO:0007669"/>
    <property type="project" value="TreeGrafter"/>
</dbReference>
<dbReference type="SMART" id="SM00179">
    <property type="entry name" value="EGF_CA"/>
    <property type="match status" value="1"/>
</dbReference>
<keyword evidence="2 13" id="KW-0245">EGF-like domain</keyword>
<feature type="chain" id="PRO_5041711055" description="EGF-like domain-containing protein" evidence="16">
    <location>
        <begin position="21"/>
        <end position="1306"/>
    </location>
</feature>